<dbReference type="eggNOG" id="ENOG5033KS3">
    <property type="taxonomic scope" value="Bacteria"/>
</dbReference>
<gene>
    <name evidence="1" type="ORF">APZ00_11625</name>
</gene>
<sequence length="130" mass="14041">MAGILEPDLKPQAAAADTALLQRLAHVLQDMGLPCACQEEVERTVAVFTEFEIRRTRRRLLESARERTRQLAGFLPYLQDLESPGAAELDAADLTVLADAFRQIAAAAAQGVASLELLAAMQPGTPRQDG</sequence>
<dbReference type="EMBL" id="CP013068">
    <property type="protein sequence ID" value="ALV27634.1"/>
    <property type="molecule type" value="Genomic_DNA"/>
</dbReference>
<protein>
    <submittedName>
        <fullName evidence="1">Uncharacterized protein</fullName>
    </submittedName>
</protein>
<dbReference type="KEGG" id="pphr:APZ00_11625"/>
<proteinExistence type="predicted"/>
<dbReference type="AlphaFoldDB" id="A0A0U3P466"/>
<name>A0A0U3P466_9HYPH</name>
<keyword evidence="2" id="KW-1185">Reference proteome</keyword>
<dbReference type="STRING" id="121719.APZ00_11625"/>
<accession>A0A0U3P466</accession>
<evidence type="ECO:0000313" key="2">
    <source>
        <dbReference type="Proteomes" id="UP000064921"/>
    </source>
</evidence>
<evidence type="ECO:0000313" key="1">
    <source>
        <dbReference type="EMBL" id="ALV27634.1"/>
    </source>
</evidence>
<reference evidence="1 2" key="1">
    <citation type="submission" date="2015-10" db="EMBL/GenBank/DDBJ databases">
        <title>The world's first case of liver abscess caused by Pannonibacter phragmitetus.</title>
        <authorList>
            <person name="Ming D."/>
            <person name="Wang M."/>
            <person name="Zhou Y."/>
            <person name="Jiang T."/>
            <person name="Hu S."/>
        </authorList>
    </citation>
    <scope>NUCLEOTIDE SEQUENCE [LARGE SCALE GENOMIC DNA]</scope>
    <source>
        <strain evidence="1 2">31801</strain>
    </source>
</reference>
<dbReference type="Proteomes" id="UP000064921">
    <property type="component" value="Chromosome"/>
</dbReference>
<organism evidence="1 2">
    <name type="scientific">Pannonibacter phragmitetus</name>
    <dbReference type="NCBI Taxonomy" id="121719"/>
    <lineage>
        <taxon>Bacteria</taxon>
        <taxon>Pseudomonadati</taxon>
        <taxon>Pseudomonadota</taxon>
        <taxon>Alphaproteobacteria</taxon>
        <taxon>Hyphomicrobiales</taxon>
        <taxon>Stappiaceae</taxon>
        <taxon>Pannonibacter</taxon>
    </lineage>
</organism>
<dbReference type="RefSeq" id="WP_058898993.1">
    <property type="nucleotide sequence ID" value="NZ_CP013068.1"/>
</dbReference>